<dbReference type="SMART" id="SM00849">
    <property type="entry name" value="Lactamase_B"/>
    <property type="match status" value="1"/>
</dbReference>
<feature type="domain" description="Metallo-beta-lactamase" evidence="2">
    <location>
        <begin position="55"/>
        <end position="273"/>
    </location>
</feature>
<evidence type="ECO:0000256" key="1">
    <source>
        <dbReference type="ARBA" id="ARBA00022801"/>
    </source>
</evidence>
<comment type="caution">
    <text evidence="3">The sequence shown here is derived from an EMBL/GenBank/DDBJ whole genome shotgun (WGS) entry which is preliminary data.</text>
</comment>
<evidence type="ECO:0000313" key="3">
    <source>
        <dbReference type="EMBL" id="MBA9020421.1"/>
    </source>
</evidence>
<dbReference type="EMBL" id="JACJHZ010000009">
    <property type="protein sequence ID" value="MBA9020421.1"/>
    <property type="molecule type" value="Genomic_DNA"/>
</dbReference>
<dbReference type="CDD" id="cd07719">
    <property type="entry name" value="arylsulfatase_AtsA-like_MBL-fold"/>
    <property type="match status" value="1"/>
</dbReference>
<gene>
    <name evidence="3" type="ORF">HNQ97_002418</name>
</gene>
<dbReference type="InterPro" id="IPR036866">
    <property type="entry name" value="RibonucZ/Hydroxyglut_hydro"/>
</dbReference>
<dbReference type="InterPro" id="IPR001279">
    <property type="entry name" value="Metallo-B-lactamas"/>
</dbReference>
<sequence length="330" mass="35601">MNVTRREGLKLLASATIASLPVTRAIGQAGSSSPKTRLILLGTGGGPTPLPTRNQPASVLLINGEPYLVDAGNGVGRQLVLAGVGLQRVGKIFVTHHHDDHNADLGTLMGLAWSNGRSEQIDAYGPTGTRDMISAYKQYFQPNATVRMKYDGRSADPASLFNGHDVTSGTIYSDINVKVTAVENTHYPNQGHDGDKHHLSLSYRFDTKDRSVVFSGDTAASEQLIALAKDADVLVHEVIHVERTTDLFTKKFAEQGRSPQEAKRVLDAVIAIHTSVEQVGEVAAAARVKTVVLNHFVPGFDPTMTDEMWAGGVRKKFAGKIIVGRDLMEI</sequence>
<keyword evidence="1" id="KW-0378">Hydrolase</keyword>
<accession>A0ABR6C6R7</accession>
<evidence type="ECO:0000259" key="2">
    <source>
        <dbReference type="SMART" id="SM00849"/>
    </source>
</evidence>
<dbReference type="PANTHER" id="PTHR46018">
    <property type="entry name" value="ZINC PHOSPHODIESTERASE ELAC PROTEIN 1"/>
    <property type="match status" value="1"/>
</dbReference>
<dbReference type="SUPFAM" id="SSF56281">
    <property type="entry name" value="Metallo-hydrolase/oxidoreductase"/>
    <property type="match status" value="1"/>
</dbReference>
<dbReference type="InterPro" id="IPR044094">
    <property type="entry name" value="AtsA-like_MBL-fold"/>
</dbReference>
<dbReference type="Gene3D" id="3.60.15.10">
    <property type="entry name" value="Ribonuclease Z/Hydroxyacylglutathione hydrolase-like"/>
    <property type="match status" value="1"/>
</dbReference>
<organism evidence="3 4">
    <name type="scientific">Aminobacter ciceronei</name>
    <dbReference type="NCBI Taxonomy" id="150723"/>
    <lineage>
        <taxon>Bacteria</taxon>
        <taxon>Pseudomonadati</taxon>
        <taxon>Pseudomonadota</taxon>
        <taxon>Alphaproteobacteria</taxon>
        <taxon>Hyphomicrobiales</taxon>
        <taxon>Phyllobacteriaceae</taxon>
        <taxon>Aminobacter</taxon>
    </lineage>
</organism>
<dbReference type="PANTHER" id="PTHR46018:SF2">
    <property type="entry name" value="ZINC PHOSPHODIESTERASE ELAC PROTEIN 1"/>
    <property type="match status" value="1"/>
</dbReference>
<dbReference type="Proteomes" id="UP000587524">
    <property type="component" value="Unassembled WGS sequence"/>
</dbReference>
<protein>
    <submittedName>
        <fullName evidence="3">Ribonuclease BN (tRNA processing enzyme)</fullName>
    </submittedName>
</protein>
<dbReference type="RefSeq" id="WP_182574134.1">
    <property type="nucleotide sequence ID" value="NZ_JACJHY010000009.1"/>
</dbReference>
<evidence type="ECO:0000313" key="4">
    <source>
        <dbReference type="Proteomes" id="UP000587524"/>
    </source>
</evidence>
<dbReference type="Pfam" id="PF12706">
    <property type="entry name" value="Lactamase_B_2"/>
    <property type="match status" value="1"/>
</dbReference>
<reference evidence="3 4" key="1">
    <citation type="submission" date="2020-08" db="EMBL/GenBank/DDBJ databases">
        <title>Genomic Encyclopedia of Type Strains, Phase IV (KMG-IV): sequencing the most valuable type-strain genomes for metagenomic binning, comparative biology and taxonomic classification.</title>
        <authorList>
            <person name="Goeker M."/>
        </authorList>
    </citation>
    <scope>NUCLEOTIDE SEQUENCE [LARGE SCALE GENOMIC DNA]</scope>
    <source>
        <strain evidence="3 4">DSM 17455</strain>
    </source>
</reference>
<name>A0ABR6C6R7_9HYPH</name>
<proteinExistence type="predicted"/>
<keyword evidence="4" id="KW-1185">Reference proteome</keyword>